<organism evidence="30">
    <name type="scientific">Micromonas pusilla</name>
    <name type="common">Picoplanktonic green alga</name>
    <name type="synonym">Chromulina pusilla</name>
    <dbReference type="NCBI Taxonomy" id="38833"/>
    <lineage>
        <taxon>Eukaryota</taxon>
        <taxon>Viridiplantae</taxon>
        <taxon>Chlorophyta</taxon>
        <taxon>Mamiellophyceae</taxon>
        <taxon>Mamiellales</taxon>
        <taxon>Mamiellaceae</taxon>
        <taxon>Micromonas</taxon>
    </lineage>
</organism>
<feature type="coiled-coil region" evidence="16">
    <location>
        <begin position="3275"/>
        <end position="3337"/>
    </location>
</feature>
<evidence type="ECO:0000256" key="12">
    <source>
        <dbReference type="ARBA" id="ARBA00023069"/>
    </source>
</evidence>
<dbReference type="InterPro" id="IPR041466">
    <property type="entry name" value="Dynein_AAA5_ext"/>
</dbReference>
<dbReference type="FunFam" id="1.20.920.30:FF:000002">
    <property type="entry name" value="Dynein axonemal heavy chain 3"/>
    <property type="match status" value="1"/>
</dbReference>
<keyword evidence="14" id="KW-0206">Cytoskeleton</keyword>
<dbReference type="InterPro" id="IPR056759">
    <property type="entry name" value="DYH2-5-8_CC"/>
</dbReference>
<dbReference type="InterPro" id="IPR013594">
    <property type="entry name" value="Dynein_heavy_tail"/>
</dbReference>
<dbReference type="Gene3D" id="1.20.1270.280">
    <property type="match status" value="1"/>
</dbReference>
<dbReference type="Pfam" id="PF12777">
    <property type="entry name" value="MT"/>
    <property type="match status" value="1"/>
</dbReference>
<dbReference type="InterPro" id="IPR035706">
    <property type="entry name" value="AAA_9"/>
</dbReference>
<reference evidence="30" key="1">
    <citation type="submission" date="2021-01" db="EMBL/GenBank/DDBJ databases">
        <authorList>
            <person name="Corre E."/>
            <person name="Pelletier E."/>
            <person name="Niang G."/>
            <person name="Scheremetjew M."/>
            <person name="Finn R."/>
            <person name="Kale V."/>
            <person name="Holt S."/>
            <person name="Cochrane G."/>
            <person name="Meng A."/>
            <person name="Brown T."/>
            <person name="Cohen L."/>
        </authorList>
    </citation>
    <scope>NUCLEOTIDE SEQUENCE</scope>
    <source>
        <strain evidence="30">CCAC1681</strain>
    </source>
</reference>
<evidence type="ECO:0000259" key="27">
    <source>
        <dbReference type="Pfam" id="PF18198"/>
    </source>
</evidence>
<dbReference type="InterPro" id="IPR035699">
    <property type="entry name" value="AAA_6"/>
</dbReference>
<dbReference type="GO" id="GO:0005858">
    <property type="term" value="C:axonemal dynein complex"/>
    <property type="evidence" value="ECO:0007669"/>
    <property type="project" value="TreeGrafter"/>
</dbReference>
<feature type="domain" description="Dynein heavy chain region D6 P-loop" evidence="18">
    <location>
        <begin position="3945"/>
        <end position="4065"/>
    </location>
</feature>
<dbReference type="FunFam" id="3.40.50.300:FF:002141">
    <property type="entry name" value="Dynein heavy chain"/>
    <property type="match status" value="1"/>
</dbReference>
<dbReference type="FunFam" id="3.40.50.300:FF:000044">
    <property type="entry name" value="Dynein heavy chain 5, axonemal"/>
    <property type="match status" value="1"/>
</dbReference>
<dbReference type="Gene3D" id="1.20.140.100">
    <property type="entry name" value="Dynein heavy chain, N-terminal domain 2"/>
    <property type="match status" value="1"/>
</dbReference>
<feature type="region of interest" description="Disordered" evidence="17">
    <location>
        <begin position="3747"/>
        <end position="3766"/>
    </location>
</feature>
<dbReference type="Gene3D" id="1.10.8.710">
    <property type="match status" value="1"/>
</dbReference>
<dbReference type="InterPro" id="IPR013602">
    <property type="entry name" value="Dynein_heavy_linker"/>
</dbReference>
<feature type="domain" description="Dynein heavy chain hydrolytic ATP-binding dynein motor region" evidence="21">
    <location>
        <begin position="1819"/>
        <end position="2147"/>
    </location>
</feature>
<evidence type="ECO:0000256" key="14">
    <source>
        <dbReference type="ARBA" id="ARBA00023212"/>
    </source>
</evidence>
<evidence type="ECO:0000256" key="4">
    <source>
        <dbReference type="ARBA" id="ARBA00022701"/>
    </source>
</evidence>
<evidence type="ECO:0000259" key="20">
    <source>
        <dbReference type="Pfam" id="PF08393"/>
    </source>
</evidence>
<dbReference type="Gene3D" id="1.10.287.2620">
    <property type="match status" value="1"/>
</dbReference>
<protein>
    <recommendedName>
        <fullName evidence="31">Dynein heavy chain</fullName>
    </recommendedName>
</protein>
<dbReference type="Gene3D" id="1.20.920.20">
    <property type="match status" value="1"/>
</dbReference>
<evidence type="ECO:0000256" key="1">
    <source>
        <dbReference type="ARBA" id="ARBA00004611"/>
    </source>
</evidence>
<dbReference type="FunFam" id="3.20.180.20:FF:000001">
    <property type="entry name" value="Dynein axonemal heavy chain 5"/>
    <property type="match status" value="1"/>
</dbReference>
<dbReference type="Pfam" id="PF18198">
    <property type="entry name" value="AAA_lid_11"/>
    <property type="match status" value="1"/>
</dbReference>
<evidence type="ECO:0000256" key="5">
    <source>
        <dbReference type="ARBA" id="ARBA00022737"/>
    </source>
</evidence>
<dbReference type="Gene3D" id="1.10.472.130">
    <property type="match status" value="1"/>
</dbReference>
<comment type="subcellular location">
    <subcellularLocation>
        <location evidence="1">Cytoplasm</location>
        <location evidence="1">Cytoskeleton</location>
        <location evidence="1">Flagellum axoneme</location>
    </subcellularLocation>
</comment>
<feature type="region of interest" description="Disordered" evidence="17">
    <location>
        <begin position="59"/>
        <end position="79"/>
    </location>
</feature>
<dbReference type="Pfam" id="PF08385">
    <property type="entry name" value="DHC_N1"/>
    <property type="match status" value="1"/>
</dbReference>
<evidence type="ECO:0000256" key="11">
    <source>
        <dbReference type="ARBA" id="ARBA00023054"/>
    </source>
</evidence>
<evidence type="ECO:0000259" key="23">
    <source>
        <dbReference type="Pfam" id="PF12780"/>
    </source>
</evidence>
<proteinExistence type="inferred from homology"/>
<evidence type="ECO:0000256" key="2">
    <source>
        <dbReference type="ARBA" id="ARBA00008887"/>
    </source>
</evidence>
<evidence type="ECO:0000256" key="13">
    <source>
        <dbReference type="ARBA" id="ARBA00023175"/>
    </source>
</evidence>
<evidence type="ECO:0000256" key="16">
    <source>
        <dbReference type="SAM" id="Coils"/>
    </source>
</evidence>
<dbReference type="Pfam" id="PF12774">
    <property type="entry name" value="AAA_6"/>
    <property type="match status" value="1"/>
</dbReference>
<evidence type="ECO:0000256" key="9">
    <source>
        <dbReference type="ARBA" id="ARBA00022846"/>
    </source>
</evidence>
<evidence type="ECO:0000259" key="25">
    <source>
        <dbReference type="Pfam" id="PF17852"/>
    </source>
</evidence>
<sequence length="4567" mass="514713">MADPRHEYIAGKVAQSFGIPPEEAEQGLQTHDAAVRRFYEPDGPKTLLLYYQSEAADAPRTQSTSSVSTDAATRNSSSAPKRLVVTDGANAALDPTSHALYFIRVNSKGVGEKGCEQDVAAGEIRGGALESFRALISNLYAPVLKSQHSATWGKAREESAKEFVRGVAKFGATLAEAAHSLQGGVELARPPQKYAGMEIRASAFADAATDKAVCGDMERVLEDWCDATEALLDSGLTEEASSGGRRDSEEMGPDTELEYWRSRMAKFNSVMEQLKSRECRCVLGVCGAARSAAHKRWKLIDMRVTDAANESKDNVKYLTTLEKALEPMYVGDVRKILDGVPALMNSVKMMYAVCRYFHQRERMTRLFHKITNRMIFVCKEFLNEPGTLWNQPKDTLLANLKLVVELRDRYRAEYSATKKKLRENPSNRQFDFDEERAFGKFDLFAKRLHKLVDMFTTIVQFTQLAERRMDGMEGVIRRFFVVAEEFKRKPYDLLDFSKNQYDRDFLEFNVNIHDLETKLQTFIDSSFENISSTEQALNMLRQFQSVLKRDSLKKDLDDKYVVIFQNYALDLDAVQKIYEKHKHSPATPRNAPPVAGDIMWSRQLLRRIEEPMRKFAANEMIMRTKESKRTVKTYNTVAKALVAFETLWLRAWRKSIEDSKAGLQATLIVRHPETGNLLVNFDKEIMQLMRETKYLQRMGVEVPESAKMVLLQEEKFKHYYNQLSYALREYDRVVATAAPVCLEMLGPHLRDLENRLRPGMYSLTWTSMNIDGYLNRIHDGLARVEELIAKMNDVLENRVEANLKHVARTLFVNLPAEQSYTYEEFLSTQARYIKKQTEQIAVRNVEIERGVRDLCDLVLNAPRENAEEVLDQTAVDEFTAHYAKLMYQAILTATRASFLAMKKRLGSRSSGGFLYIERPIFGVDVELTVPKVSMNPSLEEIQGAINSTAKKILRASESLRMWGAAGQSVENFYHWIASDKEIVKSVLLLTGSVEGTKAQVMEYIDTFKKFDFLYLTDLQSEYAAFMATEPSLEAFENELKKYMAVEEEIAKIAPVHNIGAMSLETQPMKNSLKSEAATWKTQFAKNLHTQGLERLRAIHDYMRETTLKLNRAIEDLEDVRVAMGVLREIRDREAEIDAILTPIEDIYALLSRYQVRVPKEETDTVSELRFGWGKMKTLAISVNDNLSRLQVGFKRDLIKEVKAFVVDAAEFREDWDANGPAVPGLDPVEAVDRLKKFTQMFEVRARKWRNYCSGEELFGLTVTNYPEMEKTEKEIGMLTRLYDLYTNVLSTIDNYADILWTDVVANIDQMSEQVSQFQAQCKKLPKALRDWPAYTDCRKKIDDFLEILPLLQALSSPDMRERHWAELGKITGVEFNLAEDTFKLQDLLGANMLRATEEIEDLTTGAIKEAQVETKLGLIDEDWADQEFAFGPYKNRGNVVLSMAPTAELIEKLEDAQMALGSMATNRYSAPFKEEVAGWIAKLSTVSEIVEGWLIVQNMWMYMEAVFSGGDIVKQLPLEAKRFNNIDKTFMKAVAGAVDEANVVAVCCGSETMLNTLPHLTEQLELCQKSLTAFLDTKRAEFPRFYFVSDPTLLEILSLGSDPQAVTPHFQSGLFDSLTEVTFDKVDKTKMLEMFSQQNECVKFVKEVDGLLEPNPVMAVGNIEVWLQSLVDGMQMAIRSIIKMANSAVFEQELEQFIFGHPAQISLLGVQFLWTADMQGALTIARKDKTAMSKANKKADALLKEMITITQRPTLGKNERKNLETVITVHVHQRDTSDELTKKRVRDPSDFEWMKQCRFYWRDELNTVIISICDVDFEYSYEYLGVKERLVITPLTDICYVTLSQALGMFLGGAPAGPAGTGKTETTKDLGNTLGKFVVVFNCSDQMDYKAMGMTYKGLAQTGAWGCFDEFNRIPVSVLSVCSTQYKTVLDAIRARKQKFMFEDVEISLRPSIMAFITMNPGYPGRAELPESLKALFRPVSMCVPDLQMICENMLMGEGFYMSKILARKFVILYKLCEDLLSKAPHYDWKLRAIKTTLYVAGGMKRDQPELSEDKVLLQALRDFNLGKLTADDHGIFMGLLNDLFPKMLDLVPRLRDLTFEEQIVKSAVELGYQPEDKFVLKITQLREIFTVRWSVFLLGPAGCGKTAVWKTLLNAQNKSGEKSRSIPINPKAVTRNELYGFLHPSTREWKEGLMSVNFRDMSNNKTYQHQWIVLDGDIDAEWIESMNTVMDDNKMLTLASNERLPLTGTMRLLLEINHMLHCSPATVSRGGVIYLNQDDIGWQPMVESWIQSREAKEYRPLLVELFDRYMEKSLEHCRRNFRTIVPLVPMNIAGTVCKILEGLIPSEQVRGAPPPEKKIVEMQFVYAAVWALGGAMLVDKTVDYRAQFSKWWLSEWKNVLFPEGGLVFDYYVDDATGQMAPWTDRVDSFGYNASEAFANIFVPSVESTRLSFLLDGFIANKHYCMFVGNAGTGKTALMKESLKNLDGEAWTFSTVNMNNFMDAPALQVIIEQPLEKKSGVRFGPPGSKKLVYFFDDMNMPFVDKYDTQSPIELARQFVDYHGWYDKNKIVLKEIKNSQYMACMNPTAGAFTINPRLQRLFMTLAVDFPGQDSLMKIYGTFMTGHLKHFSSDCQELGSKLIQASLANHEKVVASFRKTAVNFHYEFTVRHLSNVFQGLLSSTPDNFNDVNKLSKLWLHESERVYADRLVTVNDLNTYNKNAQAIAGKFFKIPGIEDFYKKDDAKPLIFCHFAGGIEEKVYNDINEFSKLQKILEDTLEEYNETNARMDLVLFEDAMKHICRISRIISNPGGHALLVGVGGSGKQSLSKLSAHLCGMSTYMIVISGSYNISSLREDLQKMYKSAGLKGEGVLWLFTDSQITDEKFMVFINDLLSSGEIPDLFPPEDVDDIINAVRGEAKAAGLPDSREAVWKFFIDKVRTNLHMVFTCSPVGEQFRTRAQRFLAMINSTVIDWFQPWPEKALLGVSQRFLGETDLGSSDVGAAVMRFMPFTFSLVAKMSEKFLEQERRFNYTTPKTFLELIKLYKSLLLDKRGATETNIDRLSNGLDKLMKTQKDVDVLVEQAKVKAVEVAEKVESAGAFAAKVDVEKAAASVENDAAQVEADKCAVIATEVAAKQVSVQADLDAAEPLVDQALAALDTLNKKDLGEAKSLKKPPAGVDDITAVIIILLQNNPKDKSWNAATKMMSNVDKFMETLKGFKQKIDDGEVPKKSVDACRPYLELEHFNRDAIYNKSRAAAGLCEFAINIIKYFDVITMIEPKRQELAEANAQLDEANTKLAAVQEKVANLNALVADLERQFNEAEAEKNGAIEEKEKLDIKLGLANRLVNALAASGEQWKNTVAQLKIDAGVLVGDCLFAAAFVTYSGPFTAQFRNELVSAFQKNIAENGIPMTEGIDVLKVLVDAATIAGWVGEGLPSDRTSIENGTITCNSERWPLMCDPQLQGIAWIKEREAKNNLQVVRMGAPKTADIMEKAIENGTSVLIENMGESIDAVLMPTVTRATYKKGRSLYVKMGDKDVEYHPNFKLFLHTKMSNPHYPPEIQAETTLINFTVTQDGLEDQLLALVVNKERPDLEETKTALIVQNNEFTIKLKELEDTLLAKLADAEGDLTEDVVLIESLEESKRVADEIVVKVAESKETEEKINKSREKYRVAAARGSLLFFMLNSLNKVHAFYAFSLNAFVTVFARGIDLAPGGKKRKVKLSFRTVAKRVMGKFDWNMDLLAQLTPSKKFGGGDAAPKEETPEPTEEEMEKRLSALLETTTFTVYNYTRRGLFDKDKLIVSTLLTFSILLKDGKLNQTEYNGLVNGLRPAAPPPISDDLDKWMSEAQWVALQGLETLPAFKGLSRDMEKAGEEWQEWGIHELAETEPLPGEWNTKLSDFQKLMLVRAVRPDRITGALSQFVERVMGSEYVNQDAFDAETMMGETGPSTPIFFILFPGYSPSKEIEALANKLGKTTDNGQLTMISMGQGQEPVAESVLDKYTKNGGWVFLDNVHLMQGWIPSLERKLEIAAESAHRDFRCFFSAEPINGAPFAKIVPESILQTCIKISNEPPSDLKSNMRRALAPFSQDVLDRSTTEEKKTVHTAVLFALCFYHSLLLGRKKFGVGIGIGLGSGLGYCRGYSFNMGDLVNCTEVLYNYLEGNATTPWEDMRYMFAEVFYGGHITDAMDRRLCVSYLDVLVVPDLLPGPDGAAPTKMLAPGLPAPNPTSYADLKAYVEHNLPPETPAIYGLHFNAQLSLLTSEGEILFKTIGDVSGGGGSSGGSGDDMESIVRQGVERMYDFCPEPFNIIEIESRVKDNNPFVVCALQEAMRMTDLLVFMKRSLEELTLGLDGALNMSPAMEEVQMGIYKNSVPPSWMKQMSTRVQEVYSLSRWYRDVQERHAQLDKWTMRNIEHPKTVWLPGLFNAKALITAVQQVYARANQLPLDVMGFMTQVTKLSPGDITEYAEEGAYIHGLTMEGARWDVAEGTIKDSKPKELRCLLPVINVVPVTNDKLDTTGYYMCPVYMNMQRANVYSAQVSTFTLKHPEDQPSVKWTLASVALLMQDELAA</sequence>
<evidence type="ECO:0000256" key="15">
    <source>
        <dbReference type="ARBA" id="ARBA00023273"/>
    </source>
</evidence>
<dbReference type="FunFam" id="1.20.920.20:FF:000001">
    <property type="entry name" value="dynein heavy chain 2, axonemal"/>
    <property type="match status" value="1"/>
</dbReference>
<evidence type="ECO:0000256" key="7">
    <source>
        <dbReference type="ARBA" id="ARBA00022794"/>
    </source>
</evidence>
<evidence type="ECO:0008006" key="31">
    <source>
        <dbReference type="Google" id="ProtNLM"/>
    </source>
</evidence>
<evidence type="ECO:0000259" key="26">
    <source>
        <dbReference type="Pfam" id="PF17857"/>
    </source>
</evidence>
<feature type="domain" description="Dynein axonemal heavy chain 2/5/8 coiled-coil" evidence="29">
    <location>
        <begin position="1083"/>
        <end position="1194"/>
    </location>
</feature>
<keyword evidence="9" id="KW-0282">Flagellum</keyword>
<feature type="domain" description="Dynein heavy chain AAA module D4" evidence="23">
    <location>
        <begin position="2787"/>
        <end position="3046"/>
    </location>
</feature>
<evidence type="ECO:0000259" key="28">
    <source>
        <dbReference type="Pfam" id="PF18199"/>
    </source>
</evidence>
<dbReference type="PANTHER" id="PTHR46532">
    <property type="entry name" value="MALE FERTILITY FACTOR KL5"/>
    <property type="match status" value="1"/>
</dbReference>
<dbReference type="GO" id="GO:0008569">
    <property type="term" value="F:minus-end-directed microtubule motor activity"/>
    <property type="evidence" value="ECO:0007669"/>
    <property type="project" value="InterPro"/>
</dbReference>
<dbReference type="Pfam" id="PF12775">
    <property type="entry name" value="AAA_7"/>
    <property type="match status" value="1"/>
</dbReference>
<keyword evidence="11 16" id="KW-0175">Coiled coil</keyword>
<evidence type="ECO:0000259" key="19">
    <source>
        <dbReference type="Pfam" id="PF08385"/>
    </source>
</evidence>
<dbReference type="InterPro" id="IPR041658">
    <property type="entry name" value="AAA_lid_11"/>
</dbReference>
<dbReference type="Pfam" id="PF12780">
    <property type="entry name" value="AAA_8"/>
    <property type="match status" value="1"/>
</dbReference>
<dbReference type="Gene3D" id="1.20.58.1120">
    <property type="match status" value="1"/>
</dbReference>
<feature type="domain" description="Dynein heavy chain coiled coil stalk" evidence="22">
    <location>
        <begin position="3059"/>
        <end position="3398"/>
    </location>
</feature>
<dbReference type="FunFam" id="1.20.140.100:FF:000003">
    <property type="entry name" value="Dynein, axonemal, heavy chain 5"/>
    <property type="match status" value="1"/>
</dbReference>
<keyword evidence="3" id="KW-0963">Cytoplasm</keyword>
<dbReference type="InterPro" id="IPR024317">
    <property type="entry name" value="Dynein_heavy_chain_D4_dom"/>
</dbReference>
<dbReference type="FunFam" id="3.10.490.20:FF:000009">
    <property type="entry name" value="Dynein heavy chain 4"/>
    <property type="match status" value="1"/>
</dbReference>
<dbReference type="InterPro" id="IPR004273">
    <property type="entry name" value="Dynein_heavy_D6_P-loop"/>
</dbReference>
<dbReference type="InterPro" id="IPR024743">
    <property type="entry name" value="Dynein_HC_stalk"/>
</dbReference>
<evidence type="ECO:0000256" key="6">
    <source>
        <dbReference type="ARBA" id="ARBA00022741"/>
    </source>
</evidence>
<keyword evidence="6" id="KW-0547">Nucleotide-binding</keyword>
<feature type="domain" description="Dynein heavy chain C-terminal" evidence="28">
    <location>
        <begin position="4259"/>
        <end position="4561"/>
    </location>
</feature>
<feature type="domain" description="Dynein heavy chain linker" evidence="20">
    <location>
        <begin position="1268"/>
        <end position="1684"/>
    </location>
</feature>
<gene>
    <name evidence="30" type="ORF">MSP1401_LOCUS1486</name>
</gene>
<evidence type="ECO:0000256" key="8">
    <source>
        <dbReference type="ARBA" id="ARBA00022840"/>
    </source>
</evidence>
<feature type="domain" description="Dynein heavy chain AAA lid" evidence="27">
    <location>
        <begin position="4103"/>
        <end position="4252"/>
    </location>
</feature>
<evidence type="ECO:0000256" key="17">
    <source>
        <dbReference type="SAM" id="MobiDB-lite"/>
    </source>
</evidence>
<feature type="domain" description="Dynein heavy chain ATP-binding dynein motor region" evidence="24">
    <location>
        <begin position="3428"/>
        <end position="3647"/>
    </location>
</feature>
<dbReference type="FunFam" id="1.10.8.710:FF:000007">
    <property type="entry name" value="Putative dynein heavy chain"/>
    <property type="match status" value="1"/>
</dbReference>
<feature type="domain" description="Dynein heavy chain tail" evidence="19">
    <location>
        <begin position="217"/>
        <end position="773"/>
    </location>
</feature>
<dbReference type="PANTHER" id="PTHR46532:SF11">
    <property type="entry name" value="DYNEIN AXONEMAL HEAVY CHAIN 12"/>
    <property type="match status" value="1"/>
</dbReference>
<evidence type="ECO:0000256" key="3">
    <source>
        <dbReference type="ARBA" id="ARBA00022490"/>
    </source>
</evidence>
<dbReference type="Pfam" id="PF25007">
    <property type="entry name" value="DYH2-5-8_CC"/>
    <property type="match status" value="1"/>
</dbReference>
<evidence type="ECO:0000259" key="18">
    <source>
        <dbReference type="Pfam" id="PF03028"/>
    </source>
</evidence>
<dbReference type="Gene3D" id="1.10.8.720">
    <property type="entry name" value="Region D6 of dynein motor"/>
    <property type="match status" value="1"/>
</dbReference>
<keyword evidence="4" id="KW-0493">Microtubule</keyword>
<evidence type="ECO:0000256" key="10">
    <source>
        <dbReference type="ARBA" id="ARBA00023017"/>
    </source>
</evidence>
<keyword evidence="7" id="KW-0970">Cilium biogenesis/degradation</keyword>
<dbReference type="InterPro" id="IPR043157">
    <property type="entry name" value="Dynein_AAA1S"/>
</dbReference>
<dbReference type="InterPro" id="IPR041589">
    <property type="entry name" value="DNAH3_AAA_lid_1"/>
</dbReference>
<evidence type="ECO:0000259" key="21">
    <source>
        <dbReference type="Pfam" id="PF12774"/>
    </source>
</evidence>
<dbReference type="InterPro" id="IPR043160">
    <property type="entry name" value="Dynein_C_barrel"/>
</dbReference>
<keyword evidence="10" id="KW-0243">Dynein</keyword>
<evidence type="ECO:0000259" key="22">
    <source>
        <dbReference type="Pfam" id="PF12777"/>
    </source>
</evidence>
<dbReference type="Gene3D" id="3.40.50.300">
    <property type="entry name" value="P-loop containing nucleotide triphosphate hydrolases"/>
    <property type="match status" value="5"/>
</dbReference>
<dbReference type="GO" id="GO:0045505">
    <property type="term" value="F:dynein intermediate chain binding"/>
    <property type="evidence" value="ECO:0007669"/>
    <property type="project" value="InterPro"/>
</dbReference>
<dbReference type="GO" id="GO:0005874">
    <property type="term" value="C:microtubule"/>
    <property type="evidence" value="ECO:0007669"/>
    <property type="project" value="UniProtKB-KW"/>
</dbReference>
<dbReference type="Pfam" id="PF12781">
    <property type="entry name" value="AAA_9"/>
    <property type="match status" value="1"/>
</dbReference>
<dbReference type="GO" id="GO:0030030">
    <property type="term" value="P:cell projection organization"/>
    <property type="evidence" value="ECO:0007669"/>
    <property type="project" value="UniProtKB-KW"/>
</dbReference>
<dbReference type="Gene3D" id="1.20.920.30">
    <property type="match status" value="1"/>
</dbReference>
<dbReference type="InterPro" id="IPR026983">
    <property type="entry name" value="DHC"/>
</dbReference>
<accession>A0A7S0GQK0</accession>
<keyword evidence="13" id="KW-0505">Motor protein</keyword>
<dbReference type="Pfam" id="PF18199">
    <property type="entry name" value="Dynein_C"/>
    <property type="match status" value="1"/>
</dbReference>
<dbReference type="Pfam" id="PF17857">
    <property type="entry name" value="AAA_lid_1"/>
    <property type="match status" value="1"/>
</dbReference>
<dbReference type="SUPFAM" id="SSF52540">
    <property type="entry name" value="P-loop containing nucleoside triphosphate hydrolases"/>
    <property type="match status" value="4"/>
</dbReference>
<dbReference type="GO" id="GO:0007018">
    <property type="term" value="P:microtubule-based movement"/>
    <property type="evidence" value="ECO:0007669"/>
    <property type="project" value="InterPro"/>
</dbReference>
<dbReference type="InterPro" id="IPR042219">
    <property type="entry name" value="AAA_lid_11_sf"/>
</dbReference>
<feature type="domain" description="Dynein heavy chain 3 AAA+ lid" evidence="26">
    <location>
        <begin position="2640"/>
        <end position="2730"/>
    </location>
</feature>
<dbReference type="Pfam" id="PF08393">
    <property type="entry name" value="DHC_N2"/>
    <property type="match status" value="1"/>
</dbReference>
<dbReference type="FunFam" id="3.40.50.300:FF:000049">
    <property type="entry name" value="Dynein, axonemal, heavy chain 5"/>
    <property type="match status" value="1"/>
</dbReference>
<keyword evidence="5" id="KW-0677">Repeat</keyword>
<dbReference type="Pfam" id="PF03028">
    <property type="entry name" value="Dynein_heavy"/>
    <property type="match status" value="1"/>
</dbReference>
<evidence type="ECO:0000313" key="30">
    <source>
        <dbReference type="EMBL" id="CAD8431486.1"/>
    </source>
</evidence>
<keyword evidence="15" id="KW-0966">Cell projection</keyword>
<dbReference type="InterPro" id="IPR027417">
    <property type="entry name" value="P-loop_NTPase"/>
</dbReference>
<dbReference type="GO" id="GO:0005524">
    <property type="term" value="F:ATP binding"/>
    <property type="evidence" value="ECO:0007669"/>
    <property type="project" value="UniProtKB-KW"/>
</dbReference>
<name>A0A7S0GQK0_MICPS</name>
<dbReference type="Gene3D" id="3.10.490.20">
    <property type="match status" value="1"/>
</dbReference>
<dbReference type="Gene3D" id="1.10.8.1220">
    <property type="match status" value="1"/>
</dbReference>
<evidence type="ECO:0000259" key="24">
    <source>
        <dbReference type="Pfam" id="PF12781"/>
    </source>
</evidence>
<dbReference type="GO" id="GO:0051959">
    <property type="term" value="F:dynein light intermediate chain binding"/>
    <property type="evidence" value="ECO:0007669"/>
    <property type="project" value="InterPro"/>
</dbReference>
<dbReference type="EMBL" id="HBEN01001817">
    <property type="protein sequence ID" value="CAD8431486.1"/>
    <property type="molecule type" value="Transcribed_RNA"/>
</dbReference>
<dbReference type="Gene3D" id="6.10.140.1060">
    <property type="match status" value="1"/>
</dbReference>
<comment type="similarity">
    <text evidence="2">Belongs to the dynein heavy chain family.</text>
</comment>
<dbReference type="InterPro" id="IPR041228">
    <property type="entry name" value="Dynein_C"/>
</dbReference>
<keyword evidence="12" id="KW-0969">Cilium</keyword>
<dbReference type="InterPro" id="IPR042222">
    <property type="entry name" value="Dynein_2_N"/>
</dbReference>
<keyword evidence="8" id="KW-0067">ATP-binding</keyword>
<dbReference type="InterPro" id="IPR042228">
    <property type="entry name" value="Dynein_linker_3"/>
</dbReference>
<feature type="compositionally biased region" description="Polar residues" evidence="17">
    <location>
        <begin position="60"/>
        <end position="79"/>
    </location>
</feature>
<evidence type="ECO:0000259" key="29">
    <source>
        <dbReference type="Pfam" id="PF25007"/>
    </source>
</evidence>
<feature type="domain" description="Dynein heavy chain AAA 5 extension" evidence="25">
    <location>
        <begin position="2304"/>
        <end position="2425"/>
    </location>
</feature>
<dbReference type="Pfam" id="PF17852">
    <property type="entry name" value="Dynein_AAA_lid"/>
    <property type="match status" value="1"/>
</dbReference>
<dbReference type="Gene3D" id="3.20.180.20">
    <property type="entry name" value="Dynein heavy chain, N-terminal domain 2"/>
    <property type="match status" value="1"/>
</dbReference>